<comment type="caution">
    <text evidence="1">The sequence shown here is derived from an EMBL/GenBank/DDBJ whole genome shotgun (WGS) entry which is preliminary data.</text>
</comment>
<protein>
    <submittedName>
        <fullName evidence="1">Uncharacterized protein</fullName>
    </submittedName>
</protein>
<keyword evidence="2" id="KW-1185">Reference proteome</keyword>
<proteinExistence type="predicted"/>
<organism evidence="1 2">
    <name type="scientific">Paragonimus skrjabini miyazakii</name>
    <dbReference type="NCBI Taxonomy" id="59628"/>
    <lineage>
        <taxon>Eukaryota</taxon>
        <taxon>Metazoa</taxon>
        <taxon>Spiralia</taxon>
        <taxon>Lophotrochozoa</taxon>
        <taxon>Platyhelminthes</taxon>
        <taxon>Trematoda</taxon>
        <taxon>Digenea</taxon>
        <taxon>Plagiorchiida</taxon>
        <taxon>Troglotremata</taxon>
        <taxon>Troglotrematidae</taxon>
        <taxon>Paragonimus</taxon>
    </lineage>
</organism>
<evidence type="ECO:0000313" key="2">
    <source>
        <dbReference type="Proteomes" id="UP000822476"/>
    </source>
</evidence>
<evidence type="ECO:0000313" key="1">
    <source>
        <dbReference type="EMBL" id="KAF7238083.1"/>
    </source>
</evidence>
<dbReference type="Proteomes" id="UP000822476">
    <property type="component" value="Unassembled WGS sequence"/>
</dbReference>
<dbReference type="EMBL" id="JTDE01007605">
    <property type="protein sequence ID" value="KAF7238083.1"/>
    <property type="molecule type" value="Genomic_DNA"/>
</dbReference>
<reference evidence="1" key="1">
    <citation type="submission" date="2019-07" db="EMBL/GenBank/DDBJ databases">
        <title>Annotation for the trematode Paragonimus miyazaki's.</title>
        <authorList>
            <person name="Choi Y.-J."/>
        </authorList>
    </citation>
    <scope>NUCLEOTIDE SEQUENCE</scope>
    <source>
        <strain evidence="1">Japan</strain>
    </source>
</reference>
<dbReference type="AlphaFoldDB" id="A0A8S9YJS5"/>
<accession>A0A8S9YJS5</accession>
<name>A0A8S9YJS5_9TREM</name>
<sequence length="82" mass="9179">MCSSLGVFQTFPTQFKMIRIRTVTLGLNETACKFLVRTFQAYSVDAVAKNDCSACVATPPLIMFSHCSIYPYVSLMAHLVRH</sequence>
<gene>
    <name evidence="1" type="ORF">EG68_11752</name>
</gene>